<organism evidence="3 4">
    <name type="scientific">Leptomonas pyrrhocoris</name>
    <name type="common">Firebug parasite</name>
    <dbReference type="NCBI Taxonomy" id="157538"/>
    <lineage>
        <taxon>Eukaryota</taxon>
        <taxon>Discoba</taxon>
        <taxon>Euglenozoa</taxon>
        <taxon>Kinetoplastea</taxon>
        <taxon>Metakinetoplastina</taxon>
        <taxon>Trypanosomatida</taxon>
        <taxon>Trypanosomatidae</taxon>
        <taxon>Leishmaniinae</taxon>
        <taxon>Leptomonas</taxon>
    </lineage>
</organism>
<dbReference type="InterPro" id="IPR004182">
    <property type="entry name" value="GRAM"/>
</dbReference>
<dbReference type="GeneID" id="26908219"/>
<feature type="compositionally biased region" description="Low complexity" evidence="1">
    <location>
        <begin position="148"/>
        <end position="162"/>
    </location>
</feature>
<name>A0A0N0VDU6_LEPPY</name>
<proteinExistence type="predicted"/>
<dbReference type="GO" id="GO:0005886">
    <property type="term" value="C:plasma membrane"/>
    <property type="evidence" value="ECO:0007669"/>
    <property type="project" value="TreeGrafter"/>
</dbReference>
<reference evidence="3 4" key="1">
    <citation type="submission" date="2015-07" db="EMBL/GenBank/DDBJ databases">
        <title>High-quality genome of monoxenous trypanosomatid Leptomonas pyrrhocoris.</title>
        <authorList>
            <person name="Flegontov P."/>
            <person name="Butenko A."/>
            <person name="Firsov S."/>
            <person name="Vlcek C."/>
            <person name="Logacheva M.D."/>
            <person name="Field M."/>
            <person name="Filatov D."/>
            <person name="Flegontova O."/>
            <person name="Gerasimov E."/>
            <person name="Jackson A.P."/>
            <person name="Kelly S."/>
            <person name="Opperdoes F."/>
            <person name="O'Reilly A."/>
            <person name="Votypka J."/>
            <person name="Yurchenko V."/>
            <person name="Lukes J."/>
        </authorList>
    </citation>
    <scope>NUCLEOTIDE SEQUENCE [LARGE SCALE GENOMIC DNA]</scope>
    <source>
        <strain evidence="3">H10</strain>
    </source>
</reference>
<feature type="non-terminal residue" evidence="3">
    <location>
        <position position="378"/>
    </location>
</feature>
<sequence length="378" mass="41653">MSNVAATDATGQPISASNPEESAFHQLFPQIPSKEKLVQSCSCGIIRRKLVRMGRMYVTPLRICFSSSFMDEPLIIQLEDVLTFEKRSGFLCDTIVVTTKGRAEYDFTAFLSTGVTQMFNLLKTLWCVREKYAADRASSISTGDKPDSTSSVSSRSNSVGSSATRPRVREVSVAESQQDARPKSTSVKTKDNGEQESESSNGSLSSVPRPTSPGLKESPGHTNFTLEKVLVTAEKRKLATSEGNDEARAKAVPEFRRFFPSMPSTESVIDSFTCCYQFGASRLGKMWITQNCILFVSPMMESKLEINFEDVSKVEKEQKLVLLDGFCIRLKNGDSKSFSNFPSRDAALKVVESTFQKFHNAKNSQKDANVCDAPAGPL</sequence>
<protein>
    <recommendedName>
        <fullName evidence="2">GRAM domain-containing protein</fullName>
    </recommendedName>
</protein>
<feature type="domain" description="GRAM" evidence="2">
    <location>
        <begin position="253"/>
        <end position="318"/>
    </location>
</feature>
<dbReference type="OrthoDB" id="74360at2759"/>
<feature type="compositionally biased region" description="Basic and acidic residues" evidence="1">
    <location>
        <begin position="167"/>
        <end position="193"/>
    </location>
</feature>
<dbReference type="Proteomes" id="UP000037923">
    <property type="component" value="Unassembled WGS sequence"/>
</dbReference>
<dbReference type="Gene3D" id="2.30.29.30">
    <property type="entry name" value="Pleckstrin-homology domain (PH domain)/Phosphotyrosine-binding domain (PTB)"/>
    <property type="match status" value="2"/>
</dbReference>
<evidence type="ECO:0000313" key="4">
    <source>
        <dbReference type="Proteomes" id="UP000037923"/>
    </source>
</evidence>
<dbReference type="VEuPathDB" id="TriTrypDB:LpyrH10_21_0700"/>
<dbReference type="RefSeq" id="XP_015654613.1">
    <property type="nucleotide sequence ID" value="XM_015806742.1"/>
</dbReference>
<dbReference type="PANTHER" id="PTHR23319">
    <property type="entry name" value="GRAM DOMAIN CONTAINING 1B, ISOFORM E"/>
    <property type="match status" value="1"/>
</dbReference>
<accession>A0A0N0VDU6</accession>
<dbReference type="OMA" id="EESAFHQ"/>
<dbReference type="EMBL" id="LGTL01000021">
    <property type="protein sequence ID" value="KPA76174.1"/>
    <property type="molecule type" value="Genomic_DNA"/>
</dbReference>
<dbReference type="GO" id="GO:0032366">
    <property type="term" value="P:intracellular sterol transport"/>
    <property type="evidence" value="ECO:0007669"/>
    <property type="project" value="TreeGrafter"/>
</dbReference>
<evidence type="ECO:0000313" key="3">
    <source>
        <dbReference type="EMBL" id="KPA76174.1"/>
    </source>
</evidence>
<dbReference type="Pfam" id="PF02893">
    <property type="entry name" value="GRAM"/>
    <property type="match status" value="2"/>
</dbReference>
<feature type="domain" description="GRAM" evidence="2">
    <location>
        <begin position="22"/>
        <end position="88"/>
    </location>
</feature>
<dbReference type="PANTHER" id="PTHR23319:SF4">
    <property type="entry name" value="GRAM DOMAIN CONTAINING 1B, ISOFORM E"/>
    <property type="match status" value="1"/>
</dbReference>
<evidence type="ECO:0000256" key="1">
    <source>
        <dbReference type="SAM" id="MobiDB-lite"/>
    </source>
</evidence>
<dbReference type="GO" id="GO:0120015">
    <property type="term" value="F:sterol transfer activity"/>
    <property type="evidence" value="ECO:0007669"/>
    <property type="project" value="TreeGrafter"/>
</dbReference>
<dbReference type="GO" id="GO:0032934">
    <property type="term" value="F:sterol binding"/>
    <property type="evidence" value="ECO:0007669"/>
    <property type="project" value="TreeGrafter"/>
</dbReference>
<dbReference type="GO" id="GO:0140268">
    <property type="term" value="C:endoplasmic reticulum-plasma membrane contact site"/>
    <property type="evidence" value="ECO:0007669"/>
    <property type="project" value="TreeGrafter"/>
</dbReference>
<keyword evidence="4" id="KW-1185">Reference proteome</keyword>
<dbReference type="InterPro" id="IPR051482">
    <property type="entry name" value="Cholesterol_transport"/>
</dbReference>
<dbReference type="GO" id="GO:0005789">
    <property type="term" value="C:endoplasmic reticulum membrane"/>
    <property type="evidence" value="ECO:0007669"/>
    <property type="project" value="TreeGrafter"/>
</dbReference>
<dbReference type="InterPro" id="IPR011993">
    <property type="entry name" value="PH-like_dom_sf"/>
</dbReference>
<comment type="caution">
    <text evidence="3">The sequence shown here is derived from an EMBL/GenBank/DDBJ whole genome shotgun (WGS) entry which is preliminary data.</text>
</comment>
<gene>
    <name evidence="3" type="ORF">ABB37_07934</name>
</gene>
<feature type="region of interest" description="Disordered" evidence="1">
    <location>
        <begin position="138"/>
        <end position="223"/>
    </location>
</feature>
<dbReference type="SMART" id="SM00568">
    <property type="entry name" value="GRAM"/>
    <property type="match status" value="2"/>
</dbReference>
<evidence type="ECO:0000259" key="2">
    <source>
        <dbReference type="SMART" id="SM00568"/>
    </source>
</evidence>
<dbReference type="AlphaFoldDB" id="A0A0N0VDU6"/>